<organism evidence="1 2">
    <name type="scientific">Lysobacter gummosus</name>
    <dbReference type="NCBI Taxonomy" id="262324"/>
    <lineage>
        <taxon>Bacteria</taxon>
        <taxon>Pseudomonadati</taxon>
        <taxon>Pseudomonadota</taxon>
        <taxon>Gammaproteobacteria</taxon>
        <taxon>Lysobacterales</taxon>
        <taxon>Lysobacteraceae</taxon>
        <taxon>Lysobacter</taxon>
    </lineage>
</organism>
<dbReference type="SUPFAM" id="SSF55961">
    <property type="entry name" value="Bet v1-like"/>
    <property type="match status" value="1"/>
</dbReference>
<sequence length="179" mass="20219">MLQIILLAIAALIVLFLAVAAMRPSDFRVERSILIDAPPAAAFAQVQDFHRWPQWSPFENVDPHLRRSYEGAASGEGAIYAWVGNKDVGEGRMLILETRPDQYIKIQLDFLKPFEAHNLAEFTFTPVGARTEVTWAMSGRHNFLFKAIGIFMSMDKMVGGMFEKGLRDLKRLSENSFAQ</sequence>
<dbReference type="CDD" id="cd07818">
    <property type="entry name" value="SRPBCC_1"/>
    <property type="match status" value="1"/>
</dbReference>
<dbReference type="Gene3D" id="3.30.530.20">
    <property type="match status" value="1"/>
</dbReference>
<reference evidence="1 2" key="1">
    <citation type="submission" date="2022-03" db="EMBL/GenBank/DDBJ databases">
        <title>Complete genome sequence of Lysobacter capsici VKM B-2533 and Lysobacter gummosus 10.1.1, promising sources of lytic agents.</title>
        <authorList>
            <person name="Tarlachkov S.V."/>
            <person name="Kudryakova I.V."/>
            <person name="Afoshin A.S."/>
            <person name="Leontyevskaya E.A."/>
            <person name="Leontyevskaya N.V."/>
        </authorList>
    </citation>
    <scope>NUCLEOTIDE SEQUENCE [LARGE SCALE GENOMIC DNA]</scope>
    <source>
        <strain evidence="1 2">10.1.1</strain>
    </source>
</reference>
<evidence type="ECO:0000313" key="2">
    <source>
        <dbReference type="Proteomes" id="UP000829194"/>
    </source>
</evidence>
<evidence type="ECO:0000313" key="1">
    <source>
        <dbReference type="EMBL" id="UNP28751.1"/>
    </source>
</evidence>
<protein>
    <submittedName>
        <fullName evidence="1">SRPBCC family protein</fullName>
    </submittedName>
</protein>
<gene>
    <name evidence="1" type="ORF">MOV92_20060</name>
</gene>
<dbReference type="Proteomes" id="UP000829194">
    <property type="component" value="Chromosome"/>
</dbReference>
<accession>A0ABY3XBD4</accession>
<dbReference type="InterPro" id="IPR023393">
    <property type="entry name" value="START-like_dom_sf"/>
</dbReference>
<dbReference type="RefSeq" id="WP_057944307.1">
    <property type="nucleotide sequence ID" value="NZ_CP011131.1"/>
</dbReference>
<proteinExistence type="predicted"/>
<keyword evidence="2" id="KW-1185">Reference proteome</keyword>
<dbReference type="EMBL" id="CP093547">
    <property type="protein sequence ID" value="UNP28751.1"/>
    <property type="molecule type" value="Genomic_DNA"/>
</dbReference>
<name>A0ABY3XBD4_9GAMM</name>
<dbReference type="InterPro" id="IPR019587">
    <property type="entry name" value="Polyketide_cyclase/dehydratase"/>
</dbReference>
<dbReference type="Pfam" id="PF10604">
    <property type="entry name" value="Polyketide_cyc2"/>
    <property type="match status" value="1"/>
</dbReference>